<reference evidence="2" key="1">
    <citation type="submission" date="2022-10" db="EMBL/GenBank/DDBJ databases">
        <title>Tapping the CABI collections for fungal endophytes: first genome assemblies for Collariella, Neodidymelliopsis, Ascochyta clinopodiicola, Didymella pomorum, Didymosphaeria variabile, Neocosmospora piperis and Neocucurbitaria cava.</title>
        <authorList>
            <person name="Hill R."/>
        </authorList>
    </citation>
    <scope>NUCLEOTIDE SEQUENCE</scope>
    <source>
        <strain evidence="2">IMI 355082</strain>
    </source>
</reference>
<evidence type="ECO:0000256" key="1">
    <source>
        <dbReference type="SAM" id="MobiDB-lite"/>
    </source>
</evidence>
<evidence type="ECO:0000313" key="3">
    <source>
        <dbReference type="Proteomes" id="UP001140453"/>
    </source>
</evidence>
<dbReference type="Proteomes" id="UP001140453">
    <property type="component" value="Unassembled WGS sequence"/>
</dbReference>
<protein>
    <submittedName>
        <fullName evidence="2">Uncharacterized protein</fullName>
    </submittedName>
</protein>
<accession>A0A9W8Z1Z7</accession>
<feature type="compositionally biased region" description="Low complexity" evidence="1">
    <location>
        <begin position="208"/>
        <end position="222"/>
    </location>
</feature>
<proteinExistence type="predicted"/>
<sequence length="410" mass="46476">MDDALHDRLTRGLPYIYKSPQNWQREWESSLRQELGSYLDQIEQSIRGFAAFRPVLLEFMSKYERDGMAERILYEYVEERLRGVPLHLLSEDFASPSGERRWASTAIDEAGPEFGDELDRMDRRSVTMAAEPTPTPNNQLATTSMAPPPRPIAPLAPMTPVTPFLSWRNVHIQAEAGPSNRQGVLDSPVLNEASDKVGIQKGKRSIDSLQPQEQQQSLSSSPKRLKMSSASVAPQVPINISRAVDWFEVDTMEYMFSDSRCGPGWLVIRCYTGKTQFLKPTVSFRQHPLKNNLALDHFNQRLPCHPAPPKDKYTEEMVLQKFAYRVYIDALSNDKIDPTDQEVSDSNAELRQKAEQKDLPDICFCDENIKGKGKKKAAKGKTRVGDVRVDKAGAQDTDDSYREEVWKSVP</sequence>
<gene>
    <name evidence="2" type="ORF">N0V93_001629</name>
</gene>
<name>A0A9W8Z1Z7_9PEZI</name>
<comment type="caution">
    <text evidence="2">The sequence shown here is derived from an EMBL/GenBank/DDBJ whole genome shotgun (WGS) entry which is preliminary data.</text>
</comment>
<dbReference type="AlphaFoldDB" id="A0A9W8Z1Z7"/>
<keyword evidence="3" id="KW-1185">Reference proteome</keyword>
<feature type="region of interest" description="Disordered" evidence="1">
    <location>
        <begin position="203"/>
        <end position="230"/>
    </location>
</feature>
<dbReference type="OrthoDB" id="5215660at2759"/>
<dbReference type="EMBL" id="JAPEVB010000001">
    <property type="protein sequence ID" value="KAJ4397402.1"/>
    <property type="molecule type" value="Genomic_DNA"/>
</dbReference>
<feature type="region of interest" description="Disordered" evidence="1">
    <location>
        <begin position="389"/>
        <end position="410"/>
    </location>
</feature>
<organism evidence="2 3">
    <name type="scientific">Gnomoniopsis smithogilvyi</name>
    <dbReference type="NCBI Taxonomy" id="1191159"/>
    <lineage>
        <taxon>Eukaryota</taxon>
        <taxon>Fungi</taxon>
        <taxon>Dikarya</taxon>
        <taxon>Ascomycota</taxon>
        <taxon>Pezizomycotina</taxon>
        <taxon>Sordariomycetes</taxon>
        <taxon>Sordariomycetidae</taxon>
        <taxon>Diaporthales</taxon>
        <taxon>Gnomoniaceae</taxon>
        <taxon>Gnomoniopsis</taxon>
    </lineage>
</organism>
<evidence type="ECO:0000313" key="2">
    <source>
        <dbReference type="EMBL" id="KAJ4397402.1"/>
    </source>
</evidence>